<evidence type="ECO:0000259" key="1">
    <source>
        <dbReference type="Pfam" id="PF13391"/>
    </source>
</evidence>
<name>A0A936NCP3_9ACTN</name>
<evidence type="ECO:0000313" key="2">
    <source>
        <dbReference type="EMBL" id="MBK9297271.1"/>
    </source>
</evidence>
<dbReference type="Proteomes" id="UP000727993">
    <property type="component" value="Unassembled WGS sequence"/>
</dbReference>
<evidence type="ECO:0000313" key="3">
    <source>
        <dbReference type="Proteomes" id="UP000727993"/>
    </source>
</evidence>
<protein>
    <recommendedName>
        <fullName evidence="1">HNH nuclease domain-containing protein</fullName>
    </recommendedName>
</protein>
<feature type="domain" description="HNH nuclease" evidence="1">
    <location>
        <begin position="198"/>
        <end position="247"/>
    </location>
</feature>
<organism evidence="2 3">
    <name type="scientific">Candidatus Neomicrothrix subdominans</name>
    <dbReference type="NCBI Taxonomy" id="2954438"/>
    <lineage>
        <taxon>Bacteria</taxon>
        <taxon>Bacillati</taxon>
        <taxon>Actinomycetota</taxon>
        <taxon>Acidimicrobiia</taxon>
        <taxon>Acidimicrobiales</taxon>
        <taxon>Microthrixaceae</taxon>
        <taxon>Candidatus Neomicrothrix</taxon>
    </lineage>
</organism>
<reference evidence="2 3" key="1">
    <citation type="submission" date="2020-10" db="EMBL/GenBank/DDBJ databases">
        <title>Connecting structure to function with the recovery of over 1000 high-quality activated sludge metagenome-assembled genomes encoding full-length rRNA genes using long-read sequencing.</title>
        <authorList>
            <person name="Singleton C.M."/>
            <person name="Petriglieri F."/>
            <person name="Kristensen J.M."/>
            <person name="Kirkegaard R.H."/>
            <person name="Michaelsen T.Y."/>
            <person name="Andersen M.H."/>
            <person name="Karst S.M."/>
            <person name="Dueholm M.S."/>
            <person name="Nielsen P.H."/>
            <person name="Albertsen M."/>
        </authorList>
    </citation>
    <scope>NUCLEOTIDE SEQUENCE [LARGE SCALE GENOMIC DNA]</scope>
    <source>
        <strain evidence="2">Lyne_18-Q3-R50-59_MAXAC.006</strain>
    </source>
</reference>
<comment type="caution">
    <text evidence="2">The sequence shown here is derived from an EMBL/GenBank/DDBJ whole genome shotgun (WGS) entry which is preliminary data.</text>
</comment>
<sequence length="307" mass="34545">MDLEWEHRVRSQVFAWLAELSKAHPDALPAKNLQQGIDVDGHRIGVMSSGLGIHKPRSLDAPISVMTTAPPAGQPPPYLDRWIDESRLSYAYQGEDPDLWTNRALRRAWEHRLPLVYLYGVSSGRYLAEFPVYVSGDHPGELRVDLVIAAAPGEPGDTAPRGVPAEIDGRSYAVRSAKTRLHQHGFRTRVLTAYDQRCSMCSLRHSPLLDAAHIVPDDQPDGLAITPNGLSLCKIHHAAYDARFLGVRPDLVVEVNEDLLDEVDGPMLQHGIQALHRQPLRVVPKKRVDRPNRDRLEWRYQQFLEGR</sequence>
<dbReference type="InterPro" id="IPR003615">
    <property type="entry name" value="HNH_nuc"/>
</dbReference>
<accession>A0A936NCP3</accession>
<proteinExistence type="predicted"/>
<dbReference type="AlphaFoldDB" id="A0A936NCP3"/>
<dbReference type="Pfam" id="PF13391">
    <property type="entry name" value="HNH_2"/>
    <property type="match status" value="1"/>
</dbReference>
<gene>
    <name evidence="2" type="ORF">IPN02_10675</name>
</gene>
<dbReference type="EMBL" id="JADJZA010000007">
    <property type="protein sequence ID" value="MBK9297271.1"/>
    <property type="molecule type" value="Genomic_DNA"/>
</dbReference>